<accession>A0A2P6MNL6</accession>
<feature type="region of interest" description="Disordered" evidence="1">
    <location>
        <begin position="1"/>
        <end position="28"/>
    </location>
</feature>
<evidence type="ECO:0000313" key="2">
    <source>
        <dbReference type="EMBL" id="PRP73319.1"/>
    </source>
</evidence>
<dbReference type="Proteomes" id="UP000241769">
    <property type="component" value="Unassembled WGS sequence"/>
</dbReference>
<protein>
    <submittedName>
        <fullName evidence="2">Uncharacterized protein</fullName>
    </submittedName>
</protein>
<organism evidence="2 3">
    <name type="scientific">Planoprotostelium fungivorum</name>
    <dbReference type="NCBI Taxonomy" id="1890364"/>
    <lineage>
        <taxon>Eukaryota</taxon>
        <taxon>Amoebozoa</taxon>
        <taxon>Evosea</taxon>
        <taxon>Variosea</taxon>
        <taxon>Cavosteliida</taxon>
        <taxon>Cavosteliaceae</taxon>
        <taxon>Planoprotostelium</taxon>
    </lineage>
</organism>
<dbReference type="InParanoid" id="A0A2P6MNL6"/>
<sequence length="83" mass="9265">MNDDEKPTTRPYKTTTDNRFTPPPEAKRGMTLNISRVSTMSVEIGLTPNVCMRSGITSDMFLNAVLLPIVSSKCILNNYEINL</sequence>
<reference evidence="2 3" key="1">
    <citation type="journal article" date="2018" name="Genome Biol. Evol.">
        <title>Multiple Roots of Fruiting Body Formation in Amoebozoa.</title>
        <authorList>
            <person name="Hillmann F."/>
            <person name="Forbes G."/>
            <person name="Novohradska S."/>
            <person name="Ferling I."/>
            <person name="Riege K."/>
            <person name="Groth M."/>
            <person name="Westermann M."/>
            <person name="Marz M."/>
            <person name="Spaller T."/>
            <person name="Winckler T."/>
            <person name="Schaap P."/>
            <person name="Glockner G."/>
        </authorList>
    </citation>
    <scope>NUCLEOTIDE SEQUENCE [LARGE SCALE GENOMIC DNA]</scope>
    <source>
        <strain evidence="2 3">Jena</strain>
    </source>
</reference>
<name>A0A2P6MNL6_9EUKA</name>
<proteinExistence type="predicted"/>
<comment type="caution">
    <text evidence="2">The sequence shown here is derived from an EMBL/GenBank/DDBJ whole genome shotgun (WGS) entry which is preliminary data.</text>
</comment>
<evidence type="ECO:0000313" key="3">
    <source>
        <dbReference type="Proteomes" id="UP000241769"/>
    </source>
</evidence>
<dbReference type="EMBL" id="MDYQ01000630">
    <property type="protein sequence ID" value="PRP73319.1"/>
    <property type="molecule type" value="Genomic_DNA"/>
</dbReference>
<keyword evidence="3" id="KW-1185">Reference proteome</keyword>
<evidence type="ECO:0000256" key="1">
    <source>
        <dbReference type="SAM" id="MobiDB-lite"/>
    </source>
</evidence>
<gene>
    <name evidence="2" type="ORF">PROFUN_16850</name>
</gene>
<dbReference type="AlphaFoldDB" id="A0A2P6MNL6"/>